<evidence type="ECO:0000256" key="8">
    <source>
        <dbReference type="ARBA" id="ARBA00023180"/>
    </source>
</evidence>
<feature type="transmembrane region" description="Helical" evidence="10">
    <location>
        <begin position="47"/>
        <end position="64"/>
    </location>
</feature>
<dbReference type="Proteomes" id="UP001318040">
    <property type="component" value="Chromosome 42"/>
</dbReference>
<reference evidence="13" key="1">
    <citation type="submission" date="2025-08" db="UniProtKB">
        <authorList>
            <consortium name="RefSeq"/>
        </authorList>
    </citation>
    <scope>IDENTIFICATION</scope>
    <source>
        <tissue evidence="13">Sperm</tissue>
    </source>
</reference>
<feature type="compositionally biased region" description="Acidic residues" evidence="9">
    <location>
        <begin position="655"/>
        <end position="664"/>
    </location>
</feature>
<evidence type="ECO:0000256" key="2">
    <source>
        <dbReference type="ARBA" id="ARBA00022475"/>
    </source>
</evidence>
<dbReference type="FunFam" id="3.40.50.11530:FF:000002">
    <property type="entry name" value="Interleukin 17 receptor A"/>
    <property type="match status" value="1"/>
</dbReference>
<evidence type="ECO:0000259" key="11">
    <source>
        <dbReference type="PROSITE" id="PS51534"/>
    </source>
</evidence>
<dbReference type="PROSITE" id="PS51534">
    <property type="entry name" value="SEFIR"/>
    <property type="match status" value="1"/>
</dbReference>
<dbReference type="Gene3D" id="2.60.40.2150">
    <property type="entry name" value="Interleukin-17 receptor A/B, fibronectin-III-like domain 2"/>
    <property type="match status" value="1"/>
</dbReference>
<feature type="transmembrane region" description="Helical" evidence="10">
    <location>
        <begin position="397"/>
        <end position="418"/>
    </location>
</feature>
<evidence type="ECO:0000313" key="12">
    <source>
        <dbReference type="Proteomes" id="UP001318040"/>
    </source>
</evidence>
<dbReference type="Gene3D" id="3.40.50.11530">
    <property type="match status" value="1"/>
</dbReference>
<organism evidence="12 13">
    <name type="scientific">Petromyzon marinus</name>
    <name type="common">Sea lamprey</name>
    <dbReference type="NCBI Taxonomy" id="7757"/>
    <lineage>
        <taxon>Eukaryota</taxon>
        <taxon>Metazoa</taxon>
        <taxon>Chordata</taxon>
        <taxon>Craniata</taxon>
        <taxon>Vertebrata</taxon>
        <taxon>Cyclostomata</taxon>
        <taxon>Hyperoartia</taxon>
        <taxon>Petromyzontiformes</taxon>
        <taxon>Petromyzontidae</taxon>
        <taxon>Petromyzon</taxon>
    </lineage>
</organism>
<keyword evidence="2" id="KW-1003">Cell membrane</keyword>
<dbReference type="InterPro" id="IPR039465">
    <property type="entry name" value="IL-17_rcpt-like"/>
</dbReference>
<protein>
    <submittedName>
        <fullName evidence="13">Interleukin-17 receptor A-like isoform X1</fullName>
    </submittedName>
</protein>
<name>A0AAJ7TWW2_PETMA</name>
<dbReference type="InterPro" id="IPR043046">
    <property type="entry name" value="IL17RA/B_FnIII-like_2_sf"/>
</dbReference>
<evidence type="ECO:0000256" key="5">
    <source>
        <dbReference type="ARBA" id="ARBA00022989"/>
    </source>
</evidence>
<keyword evidence="12" id="KW-1185">Reference proteome</keyword>
<evidence type="ECO:0000313" key="13">
    <source>
        <dbReference type="RefSeq" id="XP_032825579.1"/>
    </source>
</evidence>
<comment type="subcellular location">
    <subcellularLocation>
        <location evidence="1">Cell membrane</location>
        <topology evidence="1">Single-pass type I membrane protein</topology>
    </subcellularLocation>
</comment>
<dbReference type="PANTHER" id="PTHR15583">
    <property type="entry name" value="INTERLEUKIN-17 RECEPTOR"/>
    <property type="match status" value="1"/>
</dbReference>
<evidence type="ECO:0000256" key="1">
    <source>
        <dbReference type="ARBA" id="ARBA00004251"/>
    </source>
</evidence>
<dbReference type="RefSeq" id="XP_032825579.1">
    <property type="nucleotide sequence ID" value="XM_032969688.1"/>
</dbReference>
<dbReference type="GO" id="GO:0005886">
    <property type="term" value="C:plasma membrane"/>
    <property type="evidence" value="ECO:0007669"/>
    <property type="project" value="UniProtKB-SubCell"/>
</dbReference>
<dbReference type="KEGG" id="pmrn:116951206"/>
<feature type="transmembrane region" description="Helical" evidence="10">
    <location>
        <begin position="102"/>
        <end position="126"/>
    </location>
</feature>
<gene>
    <name evidence="13" type="primary">LOC116951206</name>
</gene>
<keyword evidence="8" id="KW-0325">Glycoprotein</keyword>
<accession>A0AAJ7TWW2</accession>
<dbReference type="Pfam" id="PF16556">
    <property type="entry name" value="IL17R_fnIII_D1"/>
    <property type="match status" value="1"/>
</dbReference>
<keyword evidence="4" id="KW-0732">Signal</keyword>
<evidence type="ECO:0000256" key="3">
    <source>
        <dbReference type="ARBA" id="ARBA00022692"/>
    </source>
</evidence>
<dbReference type="AlphaFoldDB" id="A0AAJ7TWW2"/>
<sequence>MWNEGDNAFAYAERREGRLPFVLPIHRQLLLLHHHHHHHHPHHHHRHAALLIAVVFFFGGGLVFDHTSPPNAYHKTPGACYGGSGPDPADFKMRASVSPRKISLVLLCVVVFLLPADGIADVVLHLQSLSCSNSDMNCSIVVGPADVCIHGWTPSNPILESIETALLDVGQEGPIAVLNITWRFLTEASIKYLNGTEVCVREDGVNGAPVCVRYQYHTQFTSQTKGRTLQRWQYSFTGFEVEQNKTYEINVKNLPRHCDRDTNPRRTYLAPGCKETPMKMTFYCIHTGKSWEPEISATMSDGFLHIAFTASNHSRNYTLRLQGHGVDIHRQITQDIAELIEMNITAFKKPLEYAEYTITLKPHFALCGDACDELIKTFSFYPPSPSSPPPLHVKSPIIAILVILIFLMVFLAVALAYYKKGGTRCNTPEVKYFPPRSPRKVLIVYSQDHALFRDIVHQFANFLQRNCNVEVVLDLWQVNNIADVSYLPWLSKYINDPDVAIIIVCSKGAQAKWQAMCCPSAKITLKEDAKSPLGDTFTPAMSLIAGDFQRGSYGKYLVVYFDDGSSSKDIPLPLHVTVKYKLMKHSEELFFRIHNMEQHAPGANYSVPSVSGDNYHTDRRGQELKAALDKFRQWKAEHPHWFEEETSGNHHDAPGEESEDAGDDGAEGIRMLETRLLYVKPDFTSASYRNDNLQPSVTEAVNMHTVPVGNVCLAAECNIQPPVMLETMNDDAQGQYSSLQFAPSCGCGVSDPLLMVHAAPLNEGSAAMCNPVHQPFQGPDMPNGLPPEVHFVQFPDGFCHQAPVYPEMYHVHADVNLPPQLGDQCLSMYGDGHVGLHDDLSSSRGCSGGEGLGDEDAPLSEDAMKHLMQVMLQRQ</sequence>
<dbReference type="InterPro" id="IPR032356">
    <property type="entry name" value="IL17R_A/B_N"/>
</dbReference>
<evidence type="ECO:0000256" key="10">
    <source>
        <dbReference type="SAM" id="Phobius"/>
    </source>
</evidence>
<feature type="domain" description="SEFIR" evidence="11">
    <location>
        <begin position="438"/>
        <end position="591"/>
    </location>
</feature>
<evidence type="ECO:0000256" key="4">
    <source>
        <dbReference type="ARBA" id="ARBA00022729"/>
    </source>
</evidence>
<keyword evidence="6 10" id="KW-0472">Membrane</keyword>
<dbReference type="Pfam" id="PF08357">
    <property type="entry name" value="SEFIR"/>
    <property type="match status" value="1"/>
</dbReference>
<keyword evidence="5 10" id="KW-1133">Transmembrane helix</keyword>
<proteinExistence type="predicted"/>
<dbReference type="Gene3D" id="2.60.40.2160">
    <property type="entry name" value="Interleukin-17 receptor A/B, fibronectin-III-like domain 1"/>
    <property type="match status" value="1"/>
</dbReference>
<keyword evidence="3 10" id="KW-0812">Transmembrane</keyword>
<dbReference type="InterPro" id="IPR038683">
    <property type="entry name" value="IL17RA/B_FnIII-like_1_sf"/>
</dbReference>
<evidence type="ECO:0000256" key="7">
    <source>
        <dbReference type="ARBA" id="ARBA00023170"/>
    </source>
</evidence>
<feature type="compositionally biased region" description="Basic and acidic residues" evidence="9">
    <location>
        <begin position="641"/>
        <end position="654"/>
    </location>
</feature>
<dbReference type="GO" id="GO:0030368">
    <property type="term" value="F:interleukin-17 receptor activity"/>
    <property type="evidence" value="ECO:0007669"/>
    <property type="project" value="InterPro"/>
</dbReference>
<evidence type="ECO:0000256" key="9">
    <source>
        <dbReference type="SAM" id="MobiDB-lite"/>
    </source>
</evidence>
<evidence type="ECO:0000256" key="6">
    <source>
        <dbReference type="ARBA" id="ARBA00023136"/>
    </source>
</evidence>
<dbReference type="PANTHER" id="PTHR15583:SF13">
    <property type="entry name" value="INTERLEUKIN-17 RECEPTOR A"/>
    <property type="match status" value="1"/>
</dbReference>
<dbReference type="InterPro" id="IPR013568">
    <property type="entry name" value="SEFIR_dom"/>
</dbReference>
<feature type="region of interest" description="Disordered" evidence="9">
    <location>
        <begin position="641"/>
        <end position="664"/>
    </location>
</feature>
<keyword evidence="7" id="KW-0675">Receptor</keyword>